<reference evidence="1 2" key="1">
    <citation type="submission" date="2014-06" db="EMBL/GenBank/DDBJ databases">
        <title>Draft genome sequence of Bacillus manliponensis JCM 15802 (MCCC 1A00708).</title>
        <authorList>
            <person name="Lai Q."/>
            <person name="Liu Y."/>
            <person name="Shao Z."/>
        </authorList>
    </citation>
    <scope>NUCLEOTIDE SEQUENCE [LARGE SCALE GENOMIC DNA]</scope>
    <source>
        <strain evidence="1 2">JCM 15802</strain>
    </source>
</reference>
<sequence length="129" mass="14868">MKKKYIFGILLIVLLVYLANSNPSKSAYTSWAAKQFMKRNDVSQKLTEIEKEDKGGLFGELAKFGQNVAKKYVEPQVDTLIDHYTERSDYIFFSTYTTEFSIGKDTYKYVSVGIADHFIPVDMPEKKKE</sequence>
<name>A0A073K4H5_9BACI</name>
<dbReference type="InterPro" id="IPR025578">
    <property type="entry name" value="DUF4359"/>
</dbReference>
<dbReference type="AlphaFoldDB" id="A0A073K4H5"/>
<dbReference type="RefSeq" id="WP_034635268.1">
    <property type="nucleotide sequence ID" value="NZ_CBCSJC010000002.1"/>
</dbReference>
<gene>
    <name evidence="1" type="ORF">BAMA_01130</name>
</gene>
<organism evidence="1 2">
    <name type="scientific">Bacillus manliponensis</name>
    <dbReference type="NCBI Taxonomy" id="574376"/>
    <lineage>
        <taxon>Bacteria</taxon>
        <taxon>Bacillati</taxon>
        <taxon>Bacillota</taxon>
        <taxon>Bacilli</taxon>
        <taxon>Bacillales</taxon>
        <taxon>Bacillaceae</taxon>
        <taxon>Bacillus</taxon>
        <taxon>Bacillus cereus group</taxon>
    </lineage>
</organism>
<comment type="caution">
    <text evidence="1">The sequence shown here is derived from an EMBL/GenBank/DDBJ whole genome shotgun (WGS) entry which is preliminary data.</text>
</comment>
<accession>A0A073K4H5</accession>
<keyword evidence="2" id="KW-1185">Reference proteome</keyword>
<dbReference type="Proteomes" id="UP000027822">
    <property type="component" value="Unassembled WGS sequence"/>
</dbReference>
<dbReference type="Pfam" id="PF14271">
    <property type="entry name" value="DUF4359"/>
    <property type="match status" value="1"/>
</dbReference>
<evidence type="ECO:0008006" key="3">
    <source>
        <dbReference type="Google" id="ProtNLM"/>
    </source>
</evidence>
<evidence type="ECO:0000313" key="1">
    <source>
        <dbReference type="EMBL" id="KEK21400.1"/>
    </source>
</evidence>
<dbReference type="EMBL" id="JOTN01000001">
    <property type="protein sequence ID" value="KEK21400.1"/>
    <property type="molecule type" value="Genomic_DNA"/>
</dbReference>
<proteinExistence type="predicted"/>
<dbReference type="OrthoDB" id="2915110at2"/>
<protein>
    <recommendedName>
        <fullName evidence="3">DUF4359 domain-containing protein</fullName>
    </recommendedName>
</protein>
<evidence type="ECO:0000313" key="2">
    <source>
        <dbReference type="Proteomes" id="UP000027822"/>
    </source>
</evidence>